<dbReference type="AlphaFoldDB" id="A0AAD4NE09"/>
<organism evidence="1 2">
    <name type="scientific">Ditylenchus destructor</name>
    <dbReference type="NCBI Taxonomy" id="166010"/>
    <lineage>
        <taxon>Eukaryota</taxon>
        <taxon>Metazoa</taxon>
        <taxon>Ecdysozoa</taxon>
        <taxon>Nematoda</taxon>
        <taxon>Chromadorea</taxon>
        <taxon>Rhabditida</taxon>
        <taxon>Tylenchina</taxon>
        <taxon>Tylenchomorpha</taxon>
        <taxon>Sphaerularioidea</taxon>
        <taxon>Anguinidae</taxon>
        <taxon>Anguininae</taxon>
        <taxon>Ditylenchus</taxon>
    </lineage>
</organism>
<name>A0AAD4NE09_9BILA</name>
<dbReference type="EMBL" id="JAKKPZ010000005">
    <property type="protein sequence ID" value="KAI1720994.1"/>
    <property type="molecule type" value="Genomic_DNA"/>
</dbReference>
<proteinExistence type="predicted"/>
<evidence type="ECO:0000313" key="1">
    <source>
        <dbReference type="EMBL" id="KAI1720994.1"/>
    </source>
</evidence>
<gene>
    <name evidence="1" type="ORF">DdX_05246</name>
</gene>
<comment type="caution">
    <text evidence="1">The sequence shown here is derived from an EMBL/GenBank/DDBJ whole genome shotgun (WGS) entry which is preliminary data.</text>
</comment>
<sequence length="164" mass="19067">MDLSICASNSDADFSESSERPVICERYFFTANLKVQFYAFILELCFNCKSSNFAKKPHKTECGYRIEYRLCSACASRNAHSDRSYVKDIQNDEKKDFYLDWKMNENLLWMLKAYHRTMPFYTYQTIMCGTLPLSPVISRDRCCIICRDGPQSTGEASKAFWLGN</sequence>
<keyword evidence="2" id="KW-1185">Reference proteome</keyword>
<protein>
    <submittedName>
        <fullName evidence="1">Uncharacterized protein</fullName>
    </submittedName>
</protein>
<dbReference type="Proteomes" id="UP001201812">
    <property type="component" value="Unassembled WGS sequence"/>
</dbReference>
<evidence type="ECO:0000313" key="2">
    <source>
        <dbReference type="Proteomes" id="UP001201812"/>
    </source>
</evidence>
<reference evidence="1" key="1">
    <citation type="submission" date="2022-01" db="EMBL/GenBank/DDBJ databases">
        <title>Genome Sequence Resource for Two Populations of Ditylenchus destructor, the Migratory Endoparasitic Phytonematode.</title>
        <authorList>
            <person name="Zhang H."/>
            <person name="Lin R."/>
            <person name="Xie B."/>
        </authorList>
    </citation>
    <scope>NUCLEOTIDE SEQUENCE</scope>
    <source>
        <strain evidence="1">BazhouSP</strain>
    </source>
</reference>
<accession>A0AAD4NE09</accession>